<organism evidence="3 4">
    <name type="scientific">Fusarium oxysporum f. sp. conglutinans</name>
    <dbReference type="NCBI Taxonomy" id="100902"/>
    <lineage>
        <taxon>Eukaryota</taxon>
        <taxon>Fungi</taxon>
        <taxon>Dikarya</taxon>
        <taxon>Ascomycota</taxon>
        <taxon>Pezizomycotina</taxon>
        <taxon>Sordariomycetes</taxon>
        <taxon>Hypocreomycetidae</taxon>
        <taxon>Hypocreales</taxon>
        <taxon>Nectriaceae</taxon>
        <taxon>Fusarium</taxon>
        <taxon>Fusarium oxysporum species complex</taxon>
    </lineage>
</organism>
<feature type="compositionally biased region" description="Polar residues" evidence="1">
    <location>
        <begin position="95"/>
        <end position="115"/>
    </location>
</feature>
<evidence type="ECO:0008006" key="5">
    <source>
        <dbReference type="Google" id="ProtNLM"/>
    </source>
</evidence>
<name>A0A8H6LGK3_FUSOX</name>
<feature type="region of interest" description="Disordered" evidence="1">
    <location>
        <begin position="42"/>
        <end position="115"/>
    </location>
</feature>
<feature type="compositionally biased region" description="Polar residues" evidence="1">
    <location>
        <begin position="64"/>
        <end position="85"/>
    </location>
</feature>
<evidence type="ECO:0000256" key="1">
    <source>
        <dbReference type="SAM" id="MobiDB-lite"/>
    </source>
</evidence>
<accession>A0A8H6LGK3</accession>
<reference evidence="3 4" key="1">
    <citation type="journal article" date="2020" name="bioRxiv">
        <title>A chromosome-scale genome assembly for the Fusarium oxysporum strain Fo5176 to establish a model Arabidopsis-fungal pathosystem.</title>
        <authorList>
            <person name="Fokkens L."/>
            <person name="Guo L."/>
            <person name="Dora S."/>
            <person name="Wang B."/>
            <person name="Ye K."/>
            <person name="Sanchez-Rodriguez C."/>
            <person name="Croll D."/>
        </authorList>
    </citation>
    <scope>NUCLEOTIDE SEQUENCE [LARGE SCALE GENOMIC DNA]</scope>
    <source>
        <strain evidence="3 4">Fo5176</strain>
    </source>
</reference>
<dbReference type="Proteomes" id="UP000593570">
    <property type="component" value="Unassembled WGS sequence"/>
</dbReference>
<keyword evidence="2" id="KW-0732">Signal</keyword>
<evidence type="ECO:0000313" key="3">
    <source>
        <dbReference type="EMBL" id="KAF6518266.1"/>
    </source>
</evidence>
<gene>
    <name evidence="3" type="ORF">HZS61_002344</name>
</gene>
<dbReference type="EMBL" id="JACDXP010000010">
    <property type="protein sequence ID" value="KAF6518266.1"/>
    <property type="molecule type" value="Genomic_DNA"/>
</dbReference>
<dbReference type="AlphaFoldDB" id="A0A8H6LGK3"/>
<feature type="signal peptide" evidence="2">
    <location>
        <begin position="1"/>
        <end position="21"/>
    </location>
</feature>
<protein>
    <recommendedName>
        <fullName evidence="5">Apple domain-containing protein</fullName>
    </recommendedName>
</protein>
<proteinExistence type="predicted"/>
<evidence type="ECO:0000313" key="4">
    <source>
        <dbReference type="Proteomes" id="UP000593570"/>
    </source>
</evidence>
<comment type="caution">
    <text evidence="3">The sequence shown here is derived from an EMBL/GenBank/DDBJ whole genome shotgun (WGS) entry which is preliminary data.</text>
</comment>
<evidence type="ECO:0000256" key="2">
    <source>
        <dbReference type="SAM" id="SignalP"/>
    </source>
</evidence>
<sequence length="249" mass="26574">MLLVLTLRIAAVVALAAGAQAGICRPSAPSYSSIESQLASDENYPSAAGTGPLSTYEVGKSDSETALSTITDQATGEEPTNTGRPENQYGPTAGIPSSLSSTTHPSRTTFQDTFLSTASITKSVPSTMPEQKPTHSTTTIIAPEIPTSQACTAKSGAATSGCANKPDTICGQTGRFQDSHVYLINIFEQYDLVRCKAECEKREDCKSIGFTTGNQCELYRTGVSAMQFEAMDGWYFTVYDAYCFESEDQ</sequence>
<feature type="chain" id="PRO_5034655152" description="Apple domain-containing protein" evidence="2">
    <location>
        <begin position="22"/>
        <end position="249"/>
    </location>
</feature>